<organism evidence="2 3">
    <name type="scientific">Herbidospora galbida</name>
    <dbReference type="NCBI Taxonomy" id="2575442"/>
    <lineage>
        <taxon>Bacteria</taxon>
        <taxon>Bacillati</taxon>
        <taxon>Actinomycetota</taxon>
        <taxon>Actinomycetes</taxon>
        <taxon>Streptosporangiales</taxon>
        <taxon>Streptosporangiaceae</taxon>
        <taxon>Herbidospora</taxon>
    </lineage>
</organism>
<dbReference type="PROSITE" id="PS51257">
    <property type="entry name" value="PROKAR_LIPOPROTEIN"/>
    <property type="match status" value="1"/>
</dbReference>
<keyword evidence="3" id="KW-1185">Reference proteome</keyword>
<reference evidence="2 3" key="1">
    <citation type="submission" date="2019-04" db="EMBL/GenBank/DDBJ databases">
        <title>Herbidospora sp. NEAU-GS14.nov., a novel actinomycete isolated from soil.</title>
        <authorList>
            <person name="Han L."/>
        </authorList>
    </citation>
    <scope>NUCLEOTIDE SEQUENCE [LARGE SCALE GENOMIC DNA]</scope>
    <source>
        <strain evidence="2 3">NEAU-GS14</strain>
    </source>
</reference>
<feature type="signal peptide" evidence="1">
    <location>
        <begin position="1"/>
        <end position="19"/>
    </location>
</feature>
<accession>A0A4U3MBZ3</accession>
<dbReference type="AlphaFoldDB" id="A0A4U3MBZ3"/>
<keyword evidence="1" id="KW-0732">Signal</keyword>
<dbReference type="Proteomes" id="UP000308705">
    <property type="component" value="Unassembled WGS sequence"/>
</dbReference>
<dbReference type="EMBL" id="SZQA01000019">
    <property type="protein sequence ID" value="TKK86768.1"/>
    <property type="molecule type" value="Genomic_DNA"/>
</dbReference>
<evidence type="ECO:0000313" key="3">
    <source>
        <dbReference type="Proteomes" id="UP000308705"/>
    </source>
</evidence>
<evidence type="ECO:0008006" key="4">
    <source>
        <dbReference type="Google" id="ProtNLM"/>
    </source>
</evidence>
<evidence type="ECO:0000256" key="1">
    <source>
        <dbReference type="SAM" id="SignalP"/>
    </source>
</evidence>
<dbReference type="RefSeq" id="WP_137248619.1">
    <property type="nucleotide sequence ID" value="NZ_SZQA01000019.1"/>
</dbReference>
<protein>
    <recommendedName>
        <fullName evidence="4">Lipoprotein</fullName>
    </recommendedName>
</protein>
<comment type="caution">
    <text evidence="2">The sequence shown here is derived from an EMBL/GenBank/DDBJ whole genome shotgun (WGS) entry which is preliminary data.</text>
</comment>
<dbReference type="OrthoDB" id="4205682at2"/>
<sequence length="145" mass="15426">MRLVTVLAFCVALVACGSAPDGIPSPTPPPASTSSAQDVYVLNFFGDEQGSPAQKPADLVISEFSTMNKLLWDKWGPDTAVGRGKLTGSWCLPDCLERPYEAKITLTTPVGKAGRTYFTSYSIEPDDVQSAQEQGADLVGTLQTP</sequence>
<proteinExistence type="predicted"/>
<gene>
    <name evidence="2" type="ORF">FDA94_20120</name>
</gene>
<feature type="chain" id="PRO_5038513462" description="Lipoprotein" evidence="1">
    <location>
        <begin position="20"/>
        <end position="145"/>
    </location>
</feature>
<evidence type="ECO:0000313" key="2">
    <source>
        <dbReference type="EMBL" id="TKK86768.1"/>
    </source>
</evidence>
<name>A0A4U3MBZ3_9ACTN</name>